<dbReference type="OMA" id="PRRECKR"/>
<accession>A0A8J9S2I6</accession>
<reference evidence="2" key="1">
    <citation type="submission" date="2022-02" db="EMBL/GenBank/DDBJ databases">
        <authorList>
            <person name="Giguere J D."/>
        </authorList>
    </citation>
    <scope>NUCLEOTIDE SEQUENCE</scope>
    <source>
        <strain evidence="2">CCAP 1055/1</strain>
    </source>
</reference>
<proteinExistence type="predicted"/>
<dbReference type="EMBL" id="OU594953">
    <property type="protein sequence ID" value="CAG9279761.1"/>
    <property type="molecule type" value="Genomic_DNA"/>
</dbReference>
<gene>
    <name evidence="2" type="ORF">PTTT1_LOCUS11117</name>
</gene>
<organism evidence="2">
    <name type="scientific">Phaeodactylum tricornutum</name>
    <name type="common">Diatom</name>
    <dbReference type="NCBI Taxonomy" id="2850"/>
    <lineage>
        <taxon>Eukaryota</taxon>
        <taxon>Sar</taxon>
        <taxon>Stramenopiles</taxon>
        <taxon>Ochrophyta</taxon>
        <taxon>Bacillariophyta</taxon>
        <taxon>Bacillariophyceae</taxon>
        <taxon>Bacillariophycidae</taxon>
        <taxon>Naviculales</taxon>
        <taxon>Phaeodactylaceae</taxon>
        <taxon>Phaeodactylum</taxon>
    </lineage>
</organism>
<sequence length="172" mass="19448">MADLFGDLRNFFGGENNDRDAKQRKTSSLPMEGDENLPAGTYRVATIPVQSIKLGGLRLFVMFYFMGMQNTPDRRSWQANQPSTEEYVVDLYYQDNTAVLSIELEDEEISILRVGSSPSTAYLMQEAIIVQGLLDELHQCAFDDSVEEENRLLILREPKDAIEKARDALAFG</sequence>
<protein>
    <submittedName>
        <fullName evidence="2">Uncharacterized protein</fullName>
    </submittedName>
</protein>
<feature type="region of interest" description="Disordered" evidence="1">
    <location>
        <begin position="15"/>
        <end position="34"/>
    </location>
</feature>
<dbReference type="AlphaFoldDB" id="A0A8J9S2I6"/>
<evidence type="ECO:0000256" key="1">
    <source>
        <dbReference type="SAM" id="MobiDB-lite"/>
    </source>
</evidence>
<name>A0A8J9S2I6_PHATR</name>
<evidence type="ECO:0000313" key="2">
    <source>
        <dbReference type="EMBL" id="CAG9279761.1"/>
    </source>
</evidence>
<dbReference type="Proteomes" id="UP000836788">
    <property type="component" value="Chromosome 12"/>
</dbReference>